<keyword evidence="3" id="KW-1185">Reference proteome</keyword>
<evidence type="ECO:0000313" key="3">
    <source>
        <dbReference type="Proteomes" id="UP000001519"/>
    </source>
</evidence>
<dbReference type="HOGENOM" id="CLU_142338_4_0_1"/>
<organism evidence="2 3">
    <name type="scientific">Gorilla gorilla gorilla</name>
    <name type="common">Western lowland gorilla</name>
    <dbReference type="NCBI Taxonomy" id="9595"/>
    <lineage>
        <taxon>Eukaryota</taxon>
        <taxon>Metazoa</taxon>
        <taxon>Chordata</taxon>
        <taxon>Craniata</taxon>
        <taxon>Vertebrata</taxon>
        <taxon>Euteleostomi</taxon>
        <taxon>Mammalia</taxon>
        <taxon>Eutheria</taxon>
        <taxon>Euarchontoglires</taxon>
        <taxon>Primates</taxon>
        <taxon>Haplorrhini</taxon>
        <taxon>Catarrhini</taxon>
        <taxon>Hominidae</taxon>
        <taxon>Gorilla</taxon>
    </lineage>
</organism>
<gene>
    <name evidence="2" type="primary">IFI27L1</name>
</gene>
<feature type="region of interest" description="Disordered" evidence="1">
    <location>
        <begin position="81"/>
        <end position="105"/>
    </location>
</feature>
<accession>G3QV37</accession>
<reference evidence="2" key="4">
    <citation type="submission" date="2025-09" db="UniProtKB">
        <authorList>
            <consortium name="Ensembl"/>
        </authorList>
    </citation>
    <scope>IDENTIFICATION</scope>
</reference>
<feature type="region of interest" description="Disordered" evidence="1">
    <location>
        <begin position="1"/>
        <end position="25"/>
    </location>
</feature>
<dbReference type="Proteomes" id="UP000001519">
    <property type="component" value="Chromosome 14"/>
</dbReference>
<name>G3QV37_GORGO</name>
<proteinExistence type="predicted"/>
<reference evidence="2 3" key="2">
    <citation type="journal article" date="2012" name="Nature">
        <title>Insights into hominid evolution from the gorilla genome sequence.</title>
        <authorList>
            <person name="Scally A."/>
            <person name="Dutheil J.Y."/>
            <person name="Hillier L.W."/>
            <person name="Jordan G.E."/>
            <person name="Goodhead I."/>
            <person name="Herrero J."/>
            <person name="Hobolth A."/>
            <person name="Lappalainen T."/>
            <person name="Mailund T."/>
            <person name="Marques-Bonet T."/>
            <person name="McCarthy S."/>
            <person name="Montgomery S.H."/>
            <person name="Schwalie P.C."/>
            <person name="Tang Y.A."/>
            <person name="Ward M.C."/>
            <person name="Xue Y."/>
            <person name="Yngvadottir B."/>
            <person name="Alkan C."/>
            <person name="Andersen L.N."/>
            <person name="Ayub Q."/>
            <person name="Ball E.V."/>
            <person name="Beal K."/>
            <person name="Bradley B.J."/>
            <person name="Chen Y."/>
            <person name="Clee C.M."/>
            <person name="Fitzgerald S."/>
            <person name="Graves T.A."/>
            <person name="Gu Y."/>
            <person name="Heath P."/>
            <person name="Heger A."/>
            <person name="Karakoc E."/>
            <person name="Kolb-Kokocinski A."/>
            <person name="Laird G.K."/>
            <person name="Lunter G."/>
            <person name="Meader S."/>
            <person name="Mort M."/>
            <person name="Mullikin J.C."/>
            <person name="Munch K."/>
            <person name="O'Connor T.D."/>
            <person name="Phillips A.D."/>
            <person name="Prado-Martinez J."/>
            <person name="Rogers A.S."/>
            <person name="Sajjadian S."/>
            <person name="Schmidt D."/>
            <person name="Shaw K."/>
            <person name="Simpson J.T."/>
            <person name="Stenson P.D."/>
            <person name="Turner D.J."/>
            <person name="Vigilant L."/>
            <person name="Vilella A.J."/>
            <person name="Whitener W."/>
            <person name="Zhu B."/>
            <person name="Cooper D.N."/>
            <person name="de Jong P."/>
            <person name="Dermitzakis E.T."/>
            <person name="Eichler E.E."/>
            <person name="Flicek P."/>
            <person name="Goldman N."/>
            <person name="Mundy N.I."/>
            <person name="Ning Z."/>
            <person name="Odom D.T."/>
            <person name="Ponting C.P."/>
            <person name="Quail M.A."/>
            <person name="Ryder O.A."/>
            <person name="Searle S.M."/>
            <person name="Warren W.C."/>
            <person name="Wilson R.K."/>
            <person name="Schierup M.H."/>
            <person name="Rogers J."/>
            <person name="Tyler-Smith C."/>
            <person name="Durbin R."/>
        </authorList>
    </citation>
    <scope>NUCLEOTIDE SEQUENCE [LARGE SCALE GENOMIC DNA]</scope>
</reference>
<dbReference type="InParanoid" id="G3QV37"/>
<reference evidence="3" key="1">
    <citation type="submission" date="2011-05" db="EMBL/GenBank/DDBJ databases">
        <title>Insights into the evolution of the great apes provided by the gorilla genome.</title>
        <authorList>
            <person name="Scally A."/>
        </authorList>
    </citation>
    <scope>NUCLEOTIDE SEQUENCE [LARGE SCALE GENOMIC DNA]</scope>
</reference>
<dbReference type="Ensembl" id="ENSGGOT00000006773.3">
    <property type="protein sequence ID" value="ENSGGOP00000006600.3"/>
    <property type="gene ID" value="ENSGGOG00000036646.1"/>
</dbReference>
<protein>
    <submittedName>
        <fullName evidence="2">Interferon alpha inducible protein 27 like 1</fullName>
    </submittedName>
</protein>
<dbReference type="GeneTree" id="ENSGT00910000146826"/>
<dbReference type="Bgee" id="ENSGGOG00000036646">
    <property type="expression patterns" value="Expressed in heart and 5 other cell types or tissues"/>
</dbReference>
<sequence length="105" mass="11278">MRDAEGGSPRIRVEAHQGEGAKHGKGEWMGLRQGCCSSCGRRSCGCGDCARGAQCHGLHLSRNRRILHSSQDDVYSSHCQRGRSCRGQSGGYSAVSGGSWTLRDI</sequence>
<dbReference type="AlphaFoldDB" id="G3QV37"/>
<dbReference type="EMBL" id="CABD030093888">
    <property type="status" value="NOT_ANNOTATED_CDS"/>
    <property type="molecule type" value="Genomic_DNA"/>
</dbReference>
<evidence type="ECO:0000256" key="1">
    <source>
        <dbReference type="SAM" id="MobiDB-lite"/>
    </source>
</evidence>
<evidence type="ECO:0000313" key="2">
    <source>
        <dbReference type="Ensembl" id="ENSGGOP00000006600.3"/>
    </source>
</evidence>
<reference evidence="2" key="3">
    <citation type="submission" date="2025-08" db="UniProtKB">
        <authorList>
            <consortium name="Ensembl"/>
        </authorList>
    </citation>
    <scope>IDENTIFICATION</scope>
</reference>